<dbReference type="CDD" id="cd00118">
    <property type="entry name" value="LysM"/>
    <property type="match status" value="1"/>
</dbReference>
<feature type="region of interest" description="Disordered" evidence="1">
    <location>
        <begin position="132"/>
        <end position="176"/>
    </location>
</feature>
<proteinExistence type="predicted"/>
<dbReference type="Pfam" id="PF01476">
    <property type="entry name" value="LysM"/>
    <property type="match status" value="1"/>
</dbReference>
<dbReference type="PANTHER" id="PTHR20932">
    <property type="entry name" value="LYSM AND PUTATIVE PEPTIDOGLYCAN-BINDING DOMAIN-CONTAINING PROTEIN"/>
    <property type="match status" value="1"/>
</dbReference>
<dbReference type="OMA" id="PICCPEN"/>
<protein>
    <recommendedName>
        <fullName evidence="2">LysM domain-containing protein</fullName>
    </recommendedName>
</protein>
<dbReference type="Gene3D" id="3.10.350.10">
    <property type="entry name" value="LysM domain"/>
    <property type="match status" value="1"/>
</dbReference>
<reference evidence="3" key="1">
    <citation type="submission" date="2021-08" db="EMBL/GenBank/DDBJ databases">
        <title>WGS assembly of Ceratopteris richardii.</title>
        <authorList>
            <person name="Marchant D.B."/>
            <person name="Chen G."/>
            <person name="Jenkins J."/>
            <person name="Shu S."/>
            <person name="Leebens-Mack J."/>
            <person name="Grimwood J."/>
            <person name="Schmutz J."/>
            <person name="Soltis P."/>
            <person name="Soltis D."/>
            <person name="Chen Z.-H."/>
        </authorList>
    </citation>
    <scope>NUCLEOTIDE SEQUENCE</scope>
    <source>
        <strain evidence="3">Whitten #5841</strain>
        <tissue evidence="3">Leaf</tissue>
    </source>
</reference>
<evidence type="ECO:0000256" key="1">
    <source>
        <dbReference type="SAM" id="MobiDB-lite"/>
    </source>
</evidence>
<dbReference type="InterPro" id="IPR036779">
    <property type="entry name" value="LysM_dom_sf"/>
</dbReference>
<dbReference type="EMBL" id="CM035444">
    <property type="protein sequence ID" value="KAH7277282.1"/>
    <property type="molecule type" value="Genomic_DNA"/>
</dbReference>
<dbReference type="AlphaFoldDB" id="A0A8T2Q0C9"/>
<feature type="region of interest" description="Disordered" evidence="1">
    <location>
        <begin position="86"/>
        <end position="117"/>
    </location>
</feature>
<feature type="compositionally biased region" description="Polar residues" evidence="1">
    <location>
        <begin position="97"/>
        <end position="109"/>
    </location>
</feature>
<keyword evidence="4" id="KW-1185">Reference proteome</keyword>
<organism evidence="3 4">
    <name type="scientific">Ceratopteris richardii</name>
    <name type="common">Triangle waterfern</name>
    <dbReference type="NCBI Taxonomy" id="49495"/>
    <lineage>
        <taxon>Eukaryota</taxon>
        <taxon>Viridiplantae</taxon>
        <taxon>Streptophyta</taxon>
        <taxon>Embryophyta</taxon>
        <taxon>Tracheophyta</taxon>
        <taxon>Polypodiopsida</taxon>
        <taxon>Polypodiidae</taxon>
        <taxon>Polypodiales</taxon>
        <taxon>Pteridineae</taxon>
        <taxon>Pteridaceae</taxon>
        <taxon>Parkerioideae</taxon>
        <taxon>Ceratopteris</taxon>
    </lineage>
</organism>
<evidence type="ECO:0000313" key="4">
    <source>
        <dbReference type="Proteomes" id="UP000825935"/>
    </source>
</evidence>
<dbReference type="PANTHER" id="PTHR20932:SF36">
    <property type="entry name" value="OS03G0110600 PROTEIN"/>
    <property type="match status" value="1"/>
</dbReference>
<dbReference type="PROSITE" id="PS51782">
    <property type="entry name" value="LYSM"/>
    <property type="match status" value="1"/>
</dbReference>
<feature type="domain" description="LysM" evidence="2">
    <location>
        <begin position="26"/>
        <end position="70"/>
    </location>
</feature>
<name>A0A8T2Q0C9_CERRI</name>
<comment type="caution">
    <text evidence="3">The sequence shown here is derived from an EMBL/GenBank/DDBJ whole genome shotgun (WGS) entry which is preliminary data.</text>
</comment>
<dbReference type="EMBL" id="CM035444">
    <property type="protein sequence ID" value="KAH7277284.1"/>
    <property type="molecule type" value="Genomic_DNA"/>
</dbReference>
<dbReference type="InterPro" id="IPR018392">
    <property type="entry name" value="LysM"/>
</dbReference>
<evidence type="ECO:0000313" key="3">
    <source>
        <dbReference type="EMBL" id="KAH7277282.1"/>
    </source>
</evidence>
<dbReference type="OrthoDB" id="538216at2759"/>
<feature type="compositionally biased region" description="Acidic residues" evidence="1">
    <location>
        <begin position="152"/>
        <end position="161"/>
    </location>
</feature>
<dbReference type="InterPro" id="IPR045030">
    <property type="entry name" value="LYSM1-4"/>
</dbReference>
<dbReference type="Proteomes" id="UP000825935">
    <property type="component" value="Chromosome 39"/>
</dbReference>
<accession>A0A8T2Q0C9</accession>
<gene>
    <name evidence="3" type="ORF">KP509_39G043900</name>
</gene>
<dbReference type="SUPFAM" id="SSF54106">
    <property type="entry name" value="LysM domain"/>
    <property type="match status" value="1"/>
</dbReference>
<evidence type="ECO:0000259" key="2">
    <source>
        <dbReference type="PROSITE" id="PS51782"/>
    </source>
</evidence>
<sequence length="345" mass="37657">MLREGFSPSSSDHTAAEDTYDGKNFIEHQVSNLDTLAGLAIKYGVEVADIKRANGLATDLHMFGRRTLKIPLYGRVVGYIPPKSPQWRETSRPLEVNSKSSALSPNVFGSNERGKKPVSSAMNMLRGYYGLSSPTQNSCSKEDRELLSYQSENEDCSEDEPWSPMTPHSNSRNGKDFLQNGRTPISRLSCEVTLDSGSVSGFGVGSIEKVSEQLVRRRSKADGTNPLVNGSEVDIKKETDYVEELVQSSHGLSNGIESLGVKVIGCAKAIDGALISAKIKDEPLSRVKKSMSTSNLHDQGNVHSSIFIEKNGIKTDIKSGNFIPSRSLFEGLSKPAIPRYKKALD</sequence>